<feature type="coiled-coil region" evidence="1">
    <location>
        <begin position="1035"/>
        <end position="1062"/>
    </location>
</feature>
<organism evidence="5 6">
    <name type="scientific">Toxoplasma gondii VAND</name>
    <dbReference type="NCBI Taxonomy" id="933077"/>
    <lineage>
        <taxon>Eukaryota</taxon>
        <taxon>Sar</taxon>
        <taxon>Alveolata</taxon>
        <taxon>Apicomplexa</taxon>
        <taxon>Conoidasida</taxon>
        <taxon>Coccidia</taxon>
        <taxon>Eucoccidiorida</taxon>
        <taxon>Eimeriorina</taxon>
        <taxon>Sarcocystidae</taxon>
        <taxon>Toxoplasma</taxon>
    </lineage>
</organism>
<reference evidence="5 6" key="2">
    <citation type="journal article" date="2015" name="Eukaryot. Cell">
        <title>Genetic mapping reveals that sinefungin resistance in Toxoplasma gondii is controlled by a putative amino acid transporter locus that can be used as a negative selectable marker.</title>
        <authorList>
            <person name="Behnke M.S."/>
            <person name="Khan A."/>
            <person name="Sibley L.D."/>
        </authorList>
    </citation>
    <scope>NUCLEOTIDE SEQUENCE [LARGE SCALE GENOMIC DNA]</scope>
    <source>
        <strain evidence="5 6">VAND</strain>
    </source>
</reference>
<dbReference type="Pfam" id="PF02201">
    <property type="entry name" value="SWIB"/>
    <property type="match status" value="1"/>
</dbReference>
<protein>
    <submittedName>
        <fullName evidence="5">SWIB/MDM2 domain-containing protein</fullName>
    </submittedName>
</protein>
<feature type="region of interest" description="Disordered" evidence="2">
    <location>
        <begin position="844"/>
        <end position="900"/>
    </location>
</feature>
<accession>A0A086QF32</accession>
<feature type="compositionally biased region" description="Acidic residues" evidence="2">
    <location>
        <begin position="328"/>
        <end position="341"/>
    </location>
</feature>
<feature type="region of interest" description="Disordered" evidence="2">
    <location>
        <begin position="936"/>
        <end position="963"/>
    </location>
</feature>
<evidence type="ECO:0000313" key="6">
    <source>
        <dbReference type="Proteomes" id="UP000028840"/>
    </source>
</evidence>
<dbReference type="SMART" id="SM00454">
    <property type="entry name" value="SAM"/>
    <property type="match status" value="1"/>
</dbReference>
<dbReference type="Proteomes" id="UP000028840">
    <property type="component" value="Unassembled WGS sequence"/>
</dbReference>
<dbReference type="PANTHER" id="PTHR23216:SF1">
    <property type="entry name" value="NUCLEOLAR AND COILED-BODY PHOSPHOPROTEIN 1"/>
    <property type="match status" value="1"/>
</dbReference>
<dbReference type="OrthoDB" id="333435at2759"/>
<feature type="compositionally biased region" description="Basic residues" evidence="2">
    <location>
        <begin position="119"/>
        <end position="140"/>
    </location>
</feature>
<dbReference type="SMART" id="SM00151">
    <property type="entry name" value="SWIB"/>
    <property type="match status" value="1"/>
</dbReference>
<dbReference type="Gene3D" id="1.10.245.10">
    <property type="entry name" value="SWIB/MDM2 domain"/>
    <property type="match status" value="1"/>
</dbReference>
<feature type="compositionally biased region" description="Basic and acidic residues" evidence="2">
    <location>
        <begin position="355"/>
        <end position="372"/>
    </location>
</feature>
<dbReference type="CDD" id="cd10567">
    <property type="entry name" value="SWIB-MDM2_like"/>
    <property type="match status" value="1"/>
</dbReference>
<feature type="compositionally biased region" description="Acidic residues" evidence="2">
    <location>
        <begin position="256"/>
        <end position="287"/>
    </location>
</feature>
<comment type="caution">
    <text evidence="5">The sequence shown here is derived from an EMBL/GenBank/DDBJ whole genome shotgun (WGS) entry which is preliminary data.</text>
</comment>
<feature type="compositionally biased region" description="Low complexity" evidence="2">
    <location>
        <begin position="311"/>
        <end position="327"/>
    </location>
</feature>
<feature type="compositionally biased region" description="Low complexity" evidence="2">
    <location>
        <begin position="948"/>
        <end position="963"/>
    </location>
</feature>
<reference evidence="5 6" key="1">
    <citation type="submission" date="2014-08" db="EMBL/GenBank/DDBJ databases">
        <authorList>
            <person name="Sibley D."/>
            <person name="Venepally P."/>
            <person name="Karamycheva S."/>
            <person name="Hadjithomas M."/>
            <person name="Khan A."/>
            <person name="Brunk B."/>
            <person name="Roos D."/>
            <person name="Caler E."/>
            <person name="Lorenzi H."/>
        </authorList>
    </citation>
    <scope>NUCLEOTIDE SEQUENCE [LARGE SCALE GENOMIC DNA]</scope>
    <source>
        <strain evidence="5 6">VAND</strain>
    </source>
</reference>
<dbReference type="InterPro" id="IPR019835">
    <property type="entry name" value="SWIB_domain"/>
</dbReference>
<dbReference type="SUPFAM" id="SSF47592">
    <property type="entry name" value="SWIB/MDM2 domain"/>
    <property type="match status" value="1"/>
</dbReference>
<feature type="region of interest" description="Disordered" evidence="2">
    <location>
        <begin position="94"/>
        <end position="147"/>
    </location>
</feature>
<feature type="compositionally biased region" description="Basic and acidic residues" evidence="2">
    <location>
        <begin position="288"/>
        <end position="303"/>
    </location>
</feature>
<dbReference type="PROSITE" id="PS51925">
    <property type="entry name" value="SWIB_MDM2"/>
    <property type="match status" value="1"/>
</dbReference>
<evidence type="ECO:0000256" key="1">
    <source>
        <dbReference type="SAM" id="Coils"/>
    </source>
</evidence>
<proteinExistence type="predicted"/>
<feature type="compositionally biased region" description="Low complexity" evidence="2">
    <location>
        <begin position="515"/>
        <end position="530"/>
    </location>
</feature>
<feature type="compositionally biased region" description="Polar residues" evidence="2">
    <location>
        <begin position="17"/>
        <end position="26"/>
    </location>
</feature>
<feature type="compositionally biased region" description="Low complexity" evidence="2">
    <location>
        <begin position="63"/>
        <end position="72"/>
    </location>
</feature>
<feature type="compositionally biased region" description="Basic and acidic residues" evidence="2">
    <location>
        <begin position="1"/>
        <end position="12"/>
    </location>
</feature>
<feature type="compositionally biased region" description="Low complexity" evidence="2">
    <location>
        <begin position="686"/>
        <end position="701"/>
    </location>
</feature>
<dbReference type="InterPro" id="IPR039191">
    <property type="entry name" value="Nopp140-like"/>
</dbReference>
<feature type="compositionally biased region" description="Low complexity" evidence="2">
    <location>
        <begin position="401"/>
        <end position="411"/>
    </location>
</feature>
<dbReference type="InterPro" id="IPR013761">
    <property type="entry name" value="SAM/pointed_sf"/>
</dbReference>
<dbReference type="InterPro" id="IPR001660">
    <property type="entry name" value="SAM"/>
</dbReference>
<dbReference type="GO" id="GO:0005730">
    <property type="term" value="C:nucleolus"/>
    <property type="evidence" value="ECO:0007669"/>
    <property type="project" value="InterPro"/>
</dbReference>
<feature type="region of interest" description="Disordered" evidence="2">
    <location>
        <begin position="1"/>
        <end position="76"/>
    </location>
</feature>
<feature type="region of interest" description="Disordered" evidence="2">
    <location>
        <begin position="251"/>
        <end position="753"/>
    </location>
</feature>
<dbReference type="PROSITE" id="PS50105">
    <property type="entry name" value="SAM_DOMAIN"/>
    <property type="match status" value="1"/>
</dbReference>
<evidence type="ECO:0000313" key="5">
    <source>
        <dbReference type="EMBL" id="KFH11214.1"/>
    </source>
</evidence>
<dbReference type="InterPro" id="IPR003121">
    <property type="entry name" value="SWIB_MDM2_domain"/>
</dbReference>
<dbReference type="VEuPathDB" id="ToxoDB:TGVAND_232220"/>
<feature type="compositionally biased region" description="Polar residues" evidence="2">
    <location>
        <begin position="531"/>
        <end position="542"/>
    </location>
</feature>
<feature type="compositionally biased region" description="Basic and acidic residues" evidence="2">
    <location>
        <begin position="414"/>
        <end position="423"/>
    </location>
</feature>
<sequence length="1069" mass="114676">MKEEKRRPKAEGGRQACSATRSSSHSLPPVKKSETKPAVSSCLFSRPKSETPLTKLIKSCPQSSVSSSGSSSKTTAWTCRADKQAALARVRAAQQLGKPRSGASACKKEGDFHVLPAVKKPRRRKTRRRKGKASRRRRRPTAAQRAAGRATLLREVRLSPLLREIVFAVYSEKRHEAGELRMSRPQVTQCIWQYAKTQNLPREGDGKTVWCDERLRNLFGGREKVDLFRELQSLLVPHLLFYEEGDYADSTQGLAEGEDSGDEEGDSGDEEGDSGDEEGDSSDGEEERTERTRRGGERRDRGRTAGGSGGFSDSSETSSDSSSAGSSGDEDSDTENSEEEKEDKGQSGTGKKTQGRGEHEESAEKEARDSARRGAGTSGRDEGRAAEQTGMARRRRLLRCDSSSSDNDSSNEYSTERRQERVRLSASSSSPSSSASSSSVSSSSSSPSSSASSSSVSSSSSSPSSSASFSSSSSSSSSASSSSSSSCPSFSSNRWGEGVGEGGEDAEERRRRIRLAVSAAVSSAGESDSVWSSRVGHQTGVSRQVAVPPLPPRAEAGEGRLRGEGGGAENSIFVADNLVRVEHPRQPASAGEADAMQRNTRDAGERGDRREKGDRRERGDRRDDRRDRDGGSTDAVAAAEEERRGSDRGASRIDTGREKRRRREGDGLISSSESSANERRKRTRSGGDASSGEDSSCDSLSRLFPGRGRRQTFSELPRKSEEDQRKCLFPSHSASPPPHPLPSAPGGATSLSVSIPSEESGVYIHLTAITATSVAPAFEVRPSRRVAAAFLEGRLSFQLQFFPVFPVKTKGGGEGEGQTRSRGECVKSEETACATETAYSELARREAEAATNSGAFSPAGGSVSSGVRTAQERARDEKEEPEDRGAAAKNPVKYLPVDTTLDRAPETGRLRLRGVCRVGELDPAFAYRFTLQALKQTPTKSDGRESEASNGTSSSSSSSSSSSFSLSAHDLADAVLMQRLSPALWGVSEVSLFLQSLLVPGLAAAGEACGLDGLGVMELREEDLTSLGVNAPFLRRRVLEALRRLKADVARVEAKAEEDEEERRSPRPG</sequence>
<evidence type="ECO:0000259" key="4">
    <source>
        <dbReference type="PROSITE" id="PS51925"/>
    </source>
</evidence>
<feature type="compositionally biased region" description="Basic and acidic residues" evidence="2">
    <location>
        <begin position="640"/>
        <end position="657"/>
    </location>
</feature>
<evidence type="ECO:0000256" key="2">
    <source>
        <dbReference type="SAM" id="MobiDB-lite"/>
    </source>
</evidence>
<evidence type="ECO:0000259" key="3">
    <source>
        <dbReference type="PROSITE" id="PS50105"/>
    </source>
</evidence>
<name>A0A086QF32_TOXGO</name>
<dbReference type="AlphaFoldDB" id="A0A086QF32"/>
<feature type="compositionally biased region" description="Basic and acidic residues" evidence="2">
    <location>
        <begin position="716"/>
        <end position="726"/>
    </location>
</feature>
<feature type="compositionally biased region" description="Low complexity" evidence="2">
    <location>
        <begin position="425"/>
        <end position="492"/>
    </location>
</feature>
<dbReference type="Gene3D" id="1.10.150.50">
    <property type="entry name" value="Transcription Factor, Ets-1"/>
    <property type="match status" value="1"/>
</dbReference>
<feature type="domain" description="SAM" evidence="3">
    <location>
        <begin position="985"/>
        <end position="1048"/>
    </location>
</feature>
<dbReference type="SUPFAM" id="SSF47769">
    <property type="entry name" value="SAM/Pointed domain"/>
    <property type="match status" value="1"/>
</dbReference>
<feature type="compositionally biased region" description="Basic and acidic residues" evidence="2">
    <location>
        <begin position="870"/>
        <end position="886"/>
    </location>
</feature>
<gene>
    <name evidence="5" type="ORF">TGVAND_232220</name>
</gene>
<dbReference type="GO" id="GO:0005654">
    <property type="term" value="C:nucleoplasm"/>
    <property type="evidence" value="ECO:0007669"/>
    <property type="project" value="TreeGrafter"/>
</dbReference>
<feature type="compositionally biased region" description="Basic and acidic residues" evidence="2">
    <location>
        <begin position="599"/>
        <end position="631"/>
    </location>
</feature>
<dbReference type="EMBL" id="AEYJ02000306">
    <property type="protein sequence ID" value="KFH11214.1"/>
    <property type="molecule type" value="Genomic_DNA"/>
</dbReference>
<dbReference type="CDD" id="cd09487">
    <property type="entry name" value="SAM_superfamily"/>
    <property type="match status" value="1"/>
</dbReference>
<dbReference type="PANTHER" id="PTHR23216">
    <property type="entry name" value="NUCLEOLAR AND COILED-BODY PHOSPHOPROTEIN 1"/>
    <property type="match status" value="1"/>
</dbReference>
<feature type="domain" description="DM2" evidence="4">
    <location>
        <begin position="151"/>
        <end position="241"/>
    </location>
</feature>
<dbReference type="InterPro" id="IPR036885">
    <property type="entry name" value="SWIB_MDM2_dom_sf"/>
</dbReference>
<keyword evidence="1" id="KW-0175">Coiled coil</keyword>